<protein>
    <recommendedName>
        <fullName evidence="5 10">Dihydropteroate synthase</fullName>
        <shortName evidence="10">DHPS</shortName>
        <ecNumber evidence="5 10">2.5.1.15</ecNumber>
    </recommendedName>
    <alternativeName>
        <fullName evidence="10">Dihydropteroate pyrophosphorylase</fullName>
    </alternativeName>
</protein>
<name>A0A023X070_RUBRA</name>
<dbReference type="Pfam" id="PF00809">
    <property type="entry name" value="Pterin_bind"/>
    <property type="match status" value="1"/>
</dbReference>
<comment type="catalytic activity">
    <reaction evidence="1">
        <text>(7,8-dihydropterin-6-yl)methyl diphosphate + 4-aminobenzoate = 7,8-dihydropteroate + diphosphate</text>
        <dbReference type="Rhea" id="RHEA:19949"/>
        <dbReference type="ChEBI" id="CHEBI:17836"/>
        <dbReference type="ChEBI" id="CHEBI:17839"/>
        <dbReference type="ChEBI" id="CHEBI:33019"/>
        <dbReference type="ChEBI" id="CHEBI:72950"/>
        <dbReference type="EC" id="2.5.1.15"/>
    </reaction>
</comment>
<feature type="domain" description="Pterin-binding" evidence="11">
    <location>
        <begin position="23"/>
        <end position="275"/>
    </location>
</feature>
<dbReference type="CDD" id="cd00739">
    <property type="entry name" value="DHPS"/>
    <property type="match status" value="1"/>
</dbReference>
<dbReference type="RefSeq" id="WP_084263604.1">
    <property type="nucleotide sequence ID" value="NZ_CP007514.1"/>
</dbReference>
<evidence type="ECO:0000313" key="12">
    <source>
        <dbReference type="EMBL" id="AHY45561.1"/>
    </source>
</evidence>
<organism evidence="12 14">
    <name type="scientific">Rubrobacter radiotolerans</name>
    <name type="common">Arthrobacter radiotolerans</name>
    <dbReference type="NCBI Taxonomy" id="42256"/>
    <lineage>
        <taxon>Bacteria</taxon>
        <taxon>Bacillati</taxon>
        <taxon>Actinomycetota</taxon>
        <taxon>Rubrobacteria</taxon>
        <taxon>Rubrobacterales</taxon>
        <taxon>Rubrobacteraceae</taxon>
        <taxon>Rubrobacter</taxon>
    </lineage>
</organism>
<dbReference type="GO" id="GO:0046656">
    <property type="term" value="P:folic acid biosynthetic process"/>
    <property type="evidence" value="ECO:0007669"/>
    <property type="project" value="UniProtKB-KW"/>
</dbReference>
<dbReference type="UniPathway" id="UPA00077">
    <property type="reaction ID" value="UER00156"/>
</dbReference>
<dbReference type="InterPro" id="IPR000489">
    <property type="entry name" value="Pterin-binding_dom"/>
</dbReference>
<dbReference type="PANTHER" id="PTHR20941:SF1">
    <property type="entry name" value="FOLIC ACID SYNTHESIS PROTEIN FOL1"/>
    <property type="match status" value="1"/>
</dbReference>
<dbReference type="HOGENOM" id="CLU_008023_1_0_11"/>
<evidence type="ECO:0000256" key="5">
    <source>
        <dbReference type="ARBA" id="ARBA00012458"/>
    </source>
</evidence>
<dbReference type="OrthoDB" id="9811744at2"/>
<dbReference type="InterPro" id="IPR006390">
    <property type="entry name" value="DHP_synth_dom"/>
</dbReference>
<comment type="similarity">
    <text evidence="4 10">Belongs to the DHPS family.</text>
</comment>
<comment type="function">
    <text evidence="10">Catalyzes the condensation of para-aminobenzoate (pABA) with 6-hydroxymethyl-7,8-dihydropterin diphosphate (DHPt-PP) to form 7,8-dihydropteroate (H2Pte), the immediate precursor of folate derivatives.</text>
</comment>
<evidence type="ECO:0000256" key="4">
    <source>
        <dbReference type="ARBA" id="ARBA00009503"/>
    </source>
</evidence>
<dbReference type="KEGG" id="rrd:RradSPS_0278"/>
<dbReference type="SUPFAM" id="SSF51717">
    <property type="entry name" value="Dihydropteroate synthetase-like"/>
    <property type="match status" value="1"/>
</dbReference>
<evidence type="ECO:0000256" key="6">
    <source>
        <dbReference type="ARBA" id="ARBA00022679"/>
    </source>
</evidence>
<dbReference type="STRING" id="42256.RradSPS_0278"/>
<dbReference type="GO" id="GO:0046654">
    <property type="term" value="P:tetrahydrofolate biosynthetic process"/>
    <property type="evidence" value="ECO:0007669"/>
    <property type="project" value="UniProtKB-UniPathway"/>
</dbReference>
<evidence type="ECO:0000256" key="3">
    <source>
        <dbReference type="ARBA" id="ARBA00004763"/>
    </source>
</evidence>
<sequence length="310" mass="33973">MSGSKDGLVLDTGRTRIDFSERVAVMGILNATPDSFFDRGRYFGTERGTERARELLAAGADILDIGGVKAAAGRPLPPGEELRRVMPLLERVRDLTDAPISVDTFEPEVAREALAAGADIINDISGLRDPRLIEAVAAADAHVVVMHIAGPPRVWRDFRGYKDVTREVVEFLEDRVERAVAGGVARERILIDPGLDFDKDTPYSLELLRNLPELSRLGLPVLVAPSRKDFVGETLGGLPPEERLAGTAAAVAFSACRGANVVRVHDVEFMSRVVRMTEAMLGMGRWSPESVWDWWEPMRKSILRGPPPDA</sequence>
<evidence type="ECO:0000256" key="8">
    <source>
        <dbReference type="ARBA" id="ARBA00022842"/>
    </source>
</evidence>
<proteinExistence type="inferred from homology"/>
<dbReference type="Gene3D" id="3.20.20.20">
    <property type="entry name" value="Dihydropteroate synthase-like"/>
    <property type="match status" value="1"/>
</dbReference>
<keyword evidence="7 10" id="KW-0479">Metal-binding</keyword>
<evidence type="ECO:0000259" key="11">
    <source>
        <dbReference type="PROSITE" id="PS50972"/>
    </source>
</evidence>
<dbReference type="PROSITE" id="PS00792">
    <property type="entry name" value="DHPS_1"/>
    <property type="match status" value="1"/>
</dbReference>
<accession>A0A023X070</accession>
<dbReference type="InterPro" id="IPR011005">
    <property type="entry name" value="Dihydropteroate_synth-like_sf"/>
</dbReference>
<dbReference type="eggNOG" id="COG0294">
    <property type="taxonomic scope" value="Bacteria"/>
</dbReference>
<dbReference type="GO" id="GO:0004156">
    <property type="term" value="F:dihydropteroate synthase activity"/>
    <property type="evidence" value="ECO:0007669"/>
    <property type="project" value="UniProtKB-EC"/>
</dbReference>
<comment type="pathway">
    <text evidence="3 10">Cofactor biosynthesis; tetrahydrofolate biosynthesis; 7,8-dihydrofolate from 2-amino-4-hydroxy-6-hydroxymethyl-7,8-dihydropteridine diphosphate and 4-aminobenzoate: step 1/2.</text>
</comment>
<dbReference type="NCBIfam" id="TIGR01496">
    <property type="entry name" value="DHPS"/>
    <property type="match status" value="1"/>
</dbReference>
<dbReference type="GO" id="GO:0046872">
    <property type="term" value="F:metal ion binding"/>
    <property type="evidence" value="ECO:0007669"/>
    <property type="project" value="UniProtKB-KW"/>
</dbReference>
<evidence type="ECO:0000313" key="13">
    <source>
        <dbReference type="EMBL" id="MDX5892975.1"/>
    </source>
</evidence>
<dbReference type="PANTHER" id="PTHR20941">
    <property type="entry name" value="FOLATE SYNTHESIS PROTEINS"/>
    <property type="match status" value="1"/>
</dbReference>
<dbReference type="EMBL" id="CP007514">
    <property type="protein sequence ID" value="AHY45561.1"/>
    <property type="molecule type" value="Genomic_DNA"/>
</dbReference>
<evidence type="ECO:0000313" key="14">
    <source>
        <dbReference type="Proteomes" id="UP000025229"/>
    </source>
</evidence>
<dbReference type="AlphaFoldDB" id="A0A023X070"/>
<dbReference type="PATRIC" id="fig|42256.3.peg.281"/>
<evidence type="ECO:0000256" key="9">
    <source>
        <dbReference type="ARBA" id="ARBA00022909"/>
    </source>
</evidence>
<dbReference type="EC" id="2.5.1.15" evidence="5 10"/>
<evidence type="ECO:0000256" key="10">
    <source>
        <dbReference type="RuleBase" id="RU361205"/>
    </source>
</evidence>
<keyword evidence="6 10" id="KW-0808">Transferase</keyword>
<reference evidence="12 14" key="1">
    <citation type="submission" date="2014-03" db="EMBL/GenBank/DDBJ databases">
        <title>Complete genome sequence of the Radio-Resistant Rubrobacter radiotolerans RSPS-4.</title>
        <authorList>
            <person name="Egas C.C."/>
            <person name="Barroso C.C."/>
            <person name="Froufe H.J.C."/>
            <person name="Pacheco J.J."/>
            <person name="Albuquerque L.L."/>
            <person name="da Costa M.M.S."/>
        </authorList>
    </citation>
    <scope>NUCLEOTIDE SEQUENCE [LARGE SCALE GENOMIC DNA]</scope>
    <source>
        <strain evidence="12 14">RSPS-4</strain>
    </source>
</reference>
<dbReference type="Proteomes" id="UP001281130">
    <property type="component" value="Unassembled WGS sequence"/>
</dbReference>
<reference evidence="13" key="2">
    <citation type="submission" date="2023-11" db="EMBL/GenBank/DDBJ databases">
        <title>MicrobeMod: A computational toolkit for identifying prokaryotic methylation and restriction-modification with nanopore sequencing.</title>
        <authorList>
            <person name="Crits-Christoph A."/>
            <person name="Kang S.C."/>
            <person name="Lee H."/>
            <person name="Ostrov N."/>
        </authorList>
    </citation>
    <scope>NUCLEOTIDE SEQUENCE</scope>
    <source>
        <strain evidence="13">ATCC 51242</strain>
    </source>
</reference>
<comment type="cofactor">
    <cofactor evidence="2 10">
        <name>Mg(2+)</name>
        <dbReference type="ChEBI" id="CHEBI:18420"/>
    </cofactor>
</comment>
<dbReference type="GO" id="GO:0005829">
    <property type="term" value="C:cytosol"/>
    <property type="evidence" value="ECO:0007669"/>
    <property type="project" value="TreeGrafter"/>
</dbReference>
<evidence type="ECO:0000256" key="2">
    <source>
        <dbReference type="ARBA" id="ARBA00001946"/>
    </source>
</evidence>
<dbReference type="EMBL" id="JAWXXX010000001">
    <property type="protein sequence ID" value="MDX5892975.1"/>
    <property type="molecule type" value="Genomic_DNA"/>
</dbReference>
<keyword evidence="9 10" id="KW-0289">Folate biosynthesis</keyword>
<gene>
    <name evidence="13" type="primary">folP</name>
    <name evidence="12" type="ORF">RradSPS_0278</name>
    <name evidence="13" type="ORF">SIL72_02920</name>
</gene>
<dbReference type="PROSITE" id="PS50972">
    <property type="entry name" value="PTERIN_BINDING"/>
    <property type="match status" value="1"/>
</dbReference>
<evidence type="ECO:0000256" key="1">
    <source>
        <dbReference type="ARBA" id="ARBA00000012"/>
    </source>
</evidence>
<keyword evidence="8 10" id="KW-0460">Magnesium</keyword>
<dbReference type="Proteomes" id="UP000025229">
    <property type="component" value="Chromosome"/>
</dbReference>
<keyword evidence="14" id="KW-1185">Reference proteome</keyword>
<dbReference type="InterPro" id="IPR045031">
    <property type="entry name" value="DHP_synth-like"/>
</dbReference>
<evidence type="ECO:0000256" key="7">
    <source>
        <dbReference type="ARBA" id="ARBA00022723"/>
    </source>
</evidence>